<reference evidence="2" key="1">
    <citation type="submission" date="2022-11" db="UniProtKB">
        <authorList>
            <consortium name="WormBaseParasite"/>
        </authorList>
    </citation>
    <scope>IDENTIFICATION</scope>
</reference>
<accession>A0A915J745</accession>
<evidence type="ECO:0000313" key="1">
    <source>
        <dbReference type="Proteomes" id="UP000887565"/>
    </source>
</evidence>
<keyword evidence="1" id="KW-1185">Reference proteome</keyword>
<organism evidence="1 2">
    <name type="scientific">Romanomermis culicivorax</name>
    <name type="common">Nematode worm</name>
    <dbReference type="NCBI Taxonomy" id="13658"/>
    <lineage>
        <taxon>Eukaryota</taxon>
        <taxon>Metazoa</taxon>
        <taxon>Ecdysozoa</taxon>
        <taxon>Nematoda</taxon>
        <taxon>Enoplea</taxon>
        <taxon>Dorylaimia</taxon>
        <taxon>Mermithida</taxon>
        <taxon>Mermithoidea</taxon>
        <taxon>Mermithidae</taxon>
        <taxon>Romanomermis</taxon>
    </lineage>
</organism>
<evidence type="ECO:0000313" key="2">
    <source>
        <dbReference type="WBParaSite" id="nRc.2.0.1.t21955-RA"/>
    </source>
</evidence>
<protein>
    <submittedName>
        <fullName evidence="2">Uncharacterized protein</fullName>
    </submittedName>
</protein>
<proteinExistence type="predicted"/>
<dbReference type="Proteomes" id="UP000887565">
    <property type="component" value="Unplaced"/>
</dbReference>
<sequence>MTILCDWLKRKGGDSNNCDVLKVPENKIRDHNHFFLCYVEIYYTCYLHGKDIILTYGTLSIRELGSLSEEIVLFPERKKTAVHKTTLRLRPFHGGHIHFQFILTFETPKYFVNFQVISHFVAMLGIESHAQEEMHEITHRSVEDKEIILHLISENIENYWKAFLKHKSQSLEEQIINYSRLITHKKEKLTSGHTYIPLDGGAMDDGTDGGMGMGAHGRFLIGEFAKSVTFWFTRFSIDDQPERNPCVLNILKIQLIGRINTHQKRSVVIFLQRKSPHHRCIGNRRSVTLADALASADGKFLAIGLSLLNFHLKTFVFE</sequence>
<dbReference type="AlphaFoldDB" id="A0A915J745"/>
<name>A0A915J745_ROMCU</name>
<dbReference type="WBParaSite" id="nRc.2.0.1.t21955-RA">
    <property type="protein sequence ID" value="nRc.2.0.1.t21955-RA"/>
    <property type="gene ID" value="nRc.2.0.1.g21955"/>
</dbReference>